<dbReference type="PANTHER" id="PTHR24148:SF64">
    <property type="entry name" value="HETEROKARYON INCOMPATIBILITY DOMAIN-CONTAINING PROTEIN"/>
    <property type="match status" value="1"/>
</dbReference>
<reference evidence="1" key="1">
    <citation type="journal article" date="2020" name="Stud. Mycol.">
        <title>101 Dothideomycetes genomes: a test case for predicting lifestyles and emergence of pathogens.</title>
        <authorList>
            <person name="Haridas S."/>
            <person name="Albert R."/>
            <person name="Binder M."/>
            <person name="Bloem J."/>
            <person name="Labutti K."/>
            <person name="Salamov A."/>
            <person name="Andreopoulos B."/>
            <person name="Baker S."/>
            <person name="Barry K."/>
            <person name="Bills G."/>
            <person name="Bluhm B."/>
            <person name="Cannon C."/>
            <person name="Castanera R."/>
            <person name="Culley D."/>
            <person name="Daum C."/>
            <person name="Ezra D."/>
            <person name="Gonzalez J."/>
            <person name="Henrissat B."/>
            <person name="Kuo A."/>
            <person name="Liang C."/>
            <person name="Lipzen A."/>
            <person name="Lutzoni F."/>
            <person name="Magnuson J."/>
            <person name="Mondo S."/>
            <person name="Nolan M."/>
            <person name="Ohm R."/>
            <person name="Pangilinan J."/>
            <person name="Park H.-J."/>
            <person name="Ramirez L."/>
            <person name="Alfaro M."/>
            <person name="Sun H."/>
            <person name="Tritt A."/>
            <person name="Yoshinaga Y."/>
            <person name="Zwiers L.-H."/>
            <person name="Turgeon B."/>
            <person name="Goodwin S."/>
            <person name="Spatafora J."/>
            <person name="Crous P."/>
            <person name="Grigoriev I."/>
        </authorList>
    </citation>
    <scope>NUCLEOTIDE SEQUENCE</scope>
    <source>
        <strain evidence="1">CBS 110217</strain>
    </source>
</reference>
<evidence type="ECO:0000313" key="1">
    <source>
        <dbReference type="EMBL" id="KAF2036823.1"/>
    </source>
</evidence>
<name>A0A9P4HM49_9PLEO</name>
<dbReference type="InterPro" id="IPR052895">
    <property type="entry name" value="HetReg/Transcr_Mod"/>
</dbReference>
<sequence>MVLHLCMGFPSERFLCRLMRQLESMVHHEYFSRTWIIQEFVLARRTPIFLVGTLLIHFDLLLKTIFQLVEQRDPLEELLAARCLTLYNTSKAAEWLSLATNIPTRMKETSTRFDFHPAVMYLQLLRICYASRSTIEHDLFYGVLGLLEVNEIPECLSPDYRLPFEQVSTNYARYMIEYYKDLRILDTYQDRVRDCPSWVPDMRFRNKPMDPTKPVPPTTAIA</sequence>
<dbReference type="EMBL" id="ML978154">
    <property type="protein sequence ID" value="KAF2036823.1"/>
    <property type="molecule type" value="Genomic_DNA"/>
</dbReference>
<gene>
    <name evidence="1" type="ORF">EK21DRAFT_83751</name>
</gene>
<dbReference type="AlphaFoldDB" id="A0A9P4HM49"/>
<evidence type="ECO:0008006" key="3">
    <source>
        <dbReference type="Google" id="ProtNLM"/>
    </source>
</evidence>
<keyword evidence="2" id="KW-1185">Reference proteome</keyword>
<dbReference type="PANTHER" id="PTHR24148">
    <property type="entry name" value="ANKYRIN REPEAT DOMAIN-CONTAINING PROTEIN 39 HOMOLOG-RELATED"/>
    <property type="match status" value="1"/>
</dbReference>
<comment type="caution">
    <text evidence="1">The sequence shown here is derived from an EMBL/GenBank/DDBJ whole genome shotgun (WGS) entry which is preliminary data.</text>
</comment>
<dbReference type="Proteomes" id="UP000799777">
    <property type="component" value="Unassembled WGS sequence"/>
</dbReference>
<protein>
    <recommendedName>
        <fullName evidence="3">Heterokaryon incompatibility domain-containing protein</fullName>
    </recommendedName>
</protein>
<evidence type="ECO:0000313" key="2">
    <source>
        <dbReference type="Proteomes" id="UP000799777"/>
    </source>
</evidence>
<proteinExistence type="predicted"/>
<organism evidence="1 2">
    <name type="scientific">Setomelanomma holmii</name>
    <dbReference type="NCBI Taxonomy" id="210430"/>
    <lineage>
        <taxon>Eukaryota</taxon>
        <taxon>Fungi</taxon>
        <taxon>Dikarya</taxon>
        <taxon>Ascomycota</taxon>
        <taxon>Pezizomycotina</taxon>
        <taxon>Dothideomycetes</taxon>
        <taxon>Pleosporomycetidae</taxon>
        <taxon>Pleosporales</taxon>
        <taxon>Pleosporineae</taxon>
        <taxon>Phaeosphaeriaceae</taxon>
        <taxon>Setomelanomma</taxon>
    </lineage>
</organism>
<accession>A0A9P4HM49</accession>
<dbReference type="OrthoDB" id="3679601at2759"/>